<proteinExistence type="predicted"/>
<keyword evidence="1" id="KW-0812">Transmembrane</keyword>
<dbReference type="InterPro" id="IPR036259">
    <property type="entry name" value="MFS_trans_sf"/>
</dbReference>
<dbReference type="Gramene" id="rna13555">
    <property type="protein sequence ID" value="RHN65683.1"/>
    <property type="gene ID" value="gene13555"/>
</dbReference>
<keyword evidence="1" id="KW-0472">Membrane</keyword>
<keyword evidence="1" id="KW-1133">Transmembrane helix</keyword>
<organism evidence="2">
    <name type="scientific">Medicago truncatula</name>
    <name type="common">Barrel medic</name>
    <name type="synonym">Medicago tribuloides</name>
    <dbReference type="NCBI Taxonomy" id="3880"/>
    <lineage>
        <taxon>Eukaryota</taxon>
        <taxon>Viridiplantae</taxon>
        <taxon>Streptophyta</taxon>
        <taxon>Embryophyta</taxon>
        <taxon>Tracheophyta</taxon>
        <taxon>Spermatophyta</taxon>
        <taxon>Magnoliopsida</taxon>
        <taxon>eudicotyledons</taxon>
        <taxon>Gunneridae</taxon>
        <taxon>Pentapetalae</taxon>
        <taxon>rosids</taxon>
        <taxon>fabids</taxon>
        <taxon>Fabales</taxon>
        <taxon>Fabaceae</taxon>
        <taxon>Papilionoideae</taxon>
        <taxon>50 kb inversion clade</taxon>
        <taxon>NPAAA clade</taxon>
        <taxon>Hologalegina</taxon>
        <taxon>IRL clade</taxon>
        <taxon>Trifolieae</taxon>
        <taxon>Medicago</taxon>
    </lineage>
</organism>
<protein>
    <submittedName>
        <fullName evidence="2">Putative proton-dependent oligopeptide transporter family, major facilitator superfamily</fullName>
    </submittedName>
</protein>
<reference evidence="2" key="1">
    <citation type="journal article" date="2018" name="Nat. Plants">
        <title>Whole-genome landscape of Medicago truncatula symbiotic genes.</title>
        <authorList>
            <person name="Pecrix Y."/>
            <person name="Gamas P."/>
            <person name="Carrere S."/>
        </authorList>
    </citation>
    <scope>NUCLEOTIDE SEQUENCE</scope>
    <source>
        <tissue evidence="2">Leaves</tissue>
    </source>
</reference>
<name>A0A396IM19_MEDTR</name>
<accession>A0A396IM19</accession>
<dbReference type="Proteomes" id="UP000265566">
    <property type="component" value="Chromosome 3"/>
</dbReference>
<dbReference type="SUPFAM" id="SSF103473">
    <property type="entry name" value="MFS general substrate transporter"/>
    <property type="match status" value="1"/>
</dbReference>
<sequence length="90" mass="9898">MEAAEQFAYIGLSSNLVLYLTKALGESLTEAAKNKNTWSGVSAIFPLLGGFIADSYLGRFKTIIISAIIYLLVISFHSSSIFFFVMNFCN</sequence>
<gene>
    <name evidence="2" type="ORF">MtrunA17_Chr3g0082621</name>
</gene>
<feature type="transmembrane region" description="Helical" evidence="1">
    <location>
        <begin position="63"/>
        <end position="85"/>
    </location>
</feature>
<evidence type="ECO:0000256" key="1">
    <source>
        <dbReference type="SAM" id="Phobius"/>
    </source>
</evidence>
<feature type="transmembrane region" description="Helical" evidence="1">
    <location>
        <begin position="37"/>
        <end position="57"/>
    </location>
</feature>
<dbReference type="PANTHER" id="PTHR11654">
    <property type="entry name" value="OLIGOPEPTIDE TRANSPORTER-RELATED"/>
    <property type="match status" value="1"/>
</dbReference>
<dbReference type="AlphaFoldDB" id="A0A396IM19"/>
<comment type="caution">
    <text evidence="2">The sequence shown here is derived from an EMBL/GenBank/DDBJ whole genome shotgun (WGS) entry which is preliminary data.</text>
</comment>
<dbReference type="Gene3D" id="1.20.1250.20">
    <property type="entry name" value="MFS general substrate transporter like domains"/>
    <property type="match status" value="1"/>
</dbReference>
<evidence type="ECO:0000313" key="2">
    <source>
        <dbReference type="EMBL" id="RHN65683.1"/>
    </source>
</evidence>
<dbReference type="EMBL" id="PSQE01000003">
    <property type="protein sequence ID" value="RHN65683.1"/>
    <property type="molecule type" value="Genomic_DNA"/>
</dbReference>